<evidence type="ECO:0000256" key="1">
    <source>
        <dbReference type="ARBA" id="ARBA00004429"/>
    </source>
</evidence>
<feature type="transmembrane region" description="Helical" evidence="18">
    <location>
        <begin position="364"/>
        <end position="384"/>
    </location>
</feature>
<dbReference type="InterPro" id="IPR003834">
    <property type="entry name" value="Cyt_c_assmbl_TM_dom"/>
</dbReference>
<evidence type="ECO:0000256" key="7">
    <source>
        <dbReference type="ARBA" id="ARBA00022729"/>
    </source>
</evidence>
<evidence type="ECO:0000256" key="14">
    <source>
        <dbReference type="ARBA" id="ARBA00023157"/>
    </source>
</evidence>
<feature type="transmembrane region" description="Helical" evidence="18">
    <location>
        <begin position="252"/>
        <end position="274"/>
    </location>
</feature>
<evidence type="ECO:0000256" key="13">
    <source>
        <dbReference type="ARBA" id="ARBA00023136"/>
    </source>
</evidence>
<keyword evidence="7 18" id="KW-0732">Signal</keyword>
<dbReference type="GO" id="GO:0045454">
    <property type="term" value="P:cell redox homeostasis"/>
    <property type="evidence" value="ECO:0007669"/>
    <property type="project" value="TreeGrafter"/>
</dbReference>
<keyword evidence="13 18" id="KW-0472">Membrane</keyword>
<comment type="catalytic activity">
    <reaction evidence="16 18">
        <text>[protein]-dithiol + NAD(+) = [protein]-disulfide + NADH + H(+)</text>
        <dbReference type="Rhea" id="RHEA:18749"/>
        <dbReference type="Rhea" id="RHEA-COMP:10593"/>
        <dbReference type="Rhea" id="RHEA-COMP:10594"/>
        <dbReference type="ChEBI" id="CHEBI:15378"/>
        <dbReference type="ChEBI" id="CHEBI:29950"/>
        <dbReference type="ChEBI" id="CHEBI:50058"/>
        <dbReference type="ChEBI" id="CHEBI:57540"/>
        <dbReference type="ChEBI" id="CHEBI:57945"/>
        <dbReference type="EC" id="1.8.1.8"/>
    </reaction>
</comment>
<keyword evidence="10 18" id="KW-1133">Transmembrane helix</keyword>
<dbReference type="GO" id="GO:0017004">
    <property type="term" value="P:cytochrome complex assembly"/>
    <property type="evidence" value="ECO:0007669"/>
    <property type="project" value="UniProtKB-UniRule"/>
</dbReference>
<evidence type="ECO:0000256" key="8">
    <source>
        <dbReference type="ARBA" id="ARBA00022748"/>
    </source>
</evidence>
<evidence type="ECO:0000259" key="19">
    <source>
        <dbReference type="PROSITE" id="PS51352"/>
    </source>
</evidence>
<keyword evidence="6 18" id="KW-0812">Transmembrane</keyword>
<evidence type="ECO:0000256" key="4">
    <source>
        <dbReference type="ARBA" id="ARBA00022475"/>
    </source>
</evidence>
<evidence type="ECO:0000256" key="6">
    <source>
        <dbReference type="ARBA" id="ARBA00022692"/>
    </source>
</evidence>
<dbReference type="PANTHER" id="PTHR32234">
    <property type="entry name" value="THIOL:DISULFIDE INTERCHANGE PROTEIN DSBD"/>
    <property type="match status" value="1"/>
</dbReference>
<evidence type="ECO:0000313" key="20">
    <source>
        <dbReference type="EMBL" id="MBJ7265711.1"/>
    </source>
</evidence>
<dbReference type="AlphaFoldDB" id="A0A8I1G7C0"/>
<dbReference type="PROSITE" id="PS51352">
    <property type="entry name" value="THIOREDOXIN_2"/>
    <property type="match status" value="1"/>
</dbReference>
<feature type="chain" id="PRO_5035031214" description="Thiol:disulfide interchange protein DsbD" evidence="18">
    <location>
        <begin position="26"/>
        <end position="570"/>
    </location>
</feature>
<evidence type="ECO:0000256" key="3">
    <source>
        <dbReference type="ARBA" id="ARBA00022448"/>
    </source>
</evidence>
<feature type="transmembrane region" description="Helical" evidence="18">
    <location>
        <begin position="215"/>
        <end position="240"/>
    </location>
</feature>
<dbReference type="InterPro" id="IPR035671">
    <property type="entry name" value="DsbD_gamma"/>
</dbReference>
<feature type="disulfide bond" description="Redox-active" evidence="18">
    <location>
        <begin position="484"/>
        <end position="487"/>
    </location>
</feature>
<dbReference type="SUPFAM" id="SSF52833">
    <property type="entry name" value="Thioredoxin-like"/>
    <property type="match status" value="1"/>
</dbReference>
<keyword evidence="3 18" id="KW-0813">Transport</keyword>
<evidence type="ECO:0000256" key="5">
    <source>
        <dbReference type="ARBA" id="ARBA00022519"/>
    </source>
</evidence>
<reference evidence="21 23" key="1">
    <citation type="submission" date="2020-09" db="EMBL/GenBank/DDBJ databases">
        <title>Draft Genomes of Bacterial Isolates from North Pond Shallow Sediments.</title>
        <authorList>
            <person name="Kiel Reese B."/>
            <person name="Mullis M."/>
            <person name="Weisend R.E."/>
        </authorList>
    </citation>
    <scope>NUCLEOTIDE SEQUENCE</scope>
    <source>
        <strain evidence="21">KJE-2</strain>
        <strain evidence="20 23">KJE-3</strain>
    </source>
</reference>
<keyword evidence="11 18" id="KW-0560">Oxidoreductase</keyword>
<dbReference type="InterPro" id="IPR036929">
    <property type="entry name" value="DsbDN_sf"/>
</dbReference>
<dbReference type="EMBL" id="JAEMOS010000004">
    <property type="protein sequence ID" value="MBJ7265711.1"/>
    <property type="molecule type" value="Genomic_DNA"/>
</dbReference>
<evidence type="ECO:0000256" key="10">
    <source>
        <dbReference type="ARBA" id="ARBA00022989"/>
    </source>
</evidence>
<evidence type="ECO:0000256" key="12">
    <source>
        <dbReference type="ARBA" id="ARBA00023027"/>
    </source>
</evidence>
<feature type="transmembrane region" description="Helical" evidence="18">
    <location>
        <begin position="173"/>
        <end position="194"/>
    </location>
</feature>
<evidence type="ECO:0000256" key="9">
    <source>
        <dbReference type="ARBA" id="ARBA00022982"/>
    </source>
</evidence>
<keyword evidence="9 18" id="KW-0249">Electron transport</keyword>
<protein>
    <recommendedName>
        <fullName evidence="18">Thiol:disulfide interchange protein DsbD</fullName>
        <ecNumber evidence="18">1.8.1.8</ecNumber>
    </recommendedName>
    <alternativeName>
        <fullName evidence="18">Protein-disulfide reductase</fullName>
        <shortName evidence="18">Disulfide reductase</shortName>
    </alternativeName>
</protein>
<dbReference type="GO" id="GO:0047134">
    <property type="term" value="F:protein-disulfide reductase [NAD(P)H] activity"/>
    <property type="evidence" value="ECO:0007669"/>
    <property type="project" value="UniProtKB-UniRule"/>
</dbReference>
<comment type="caution">
    <text evidence="18">Lacks conserved residue(s) required for the propagation of feature annotation.</text>
</comment>
<comment type="caution">
    <text evidence="21">The sequence shown here is derived from an EMBL/GenBank/DDBJ whole genome shotgun (WGS) entry which is preliminary data.</text>
</comment>
<dbReference type="InterPro" id="IPR012336">
    <property type="entry name" value="Thioredoxin-like_fold"/>
</dbReference>
<keyword evidence="23" id="KW-1185">Reference proteome</keyword>
<dbReference type="RefSeq" id="WP_199493640.1">
    <property type="nucleotide sequence ID" value="NZ_JAEMOO010000014.1"/>
</dbReference>
<dbReference type="InterPro" id="IPR022910">
    <property type="entry name" value="Thiol_diS_interchange_DbsD"/>
</dbReference>
<dbReference type="FunFam" id="3.40.30.10:FF:000116">
    <property type="entry name" value="Thiol:disulfide interchange protein DsbD"/>
    <property type="match status" value="1"/>
</dbReference>
<keyword evidence="14 18" id="KW-1015">Disulfide bond</keyword>
<dbReference type="Gene3D" id="2.60.40.1250">
    <property type="entry name" value="Thiol:disulfide interchange protein DsbD, N-terminal domain"/>
    <property type="match status" value="1"/>
</dbReference>
<dbReference type="Proteomes" id="UP000655994">
    <property type="component" value="Unassembled WGS sequence"/>
</dbReference>
<feature type="signal peptide" evidence="18">
    <location>
        <begin position="1"/>
        <end position="25"/>
    </location>
</feature>
<evidence type="ECO:0000256" key="16">
    <source>
        <dbReference type="ARBA" id="ARBA00047388"/>
    </source>
</evidence>
<name>A0A8I1G7C0_9GAMM</name>
<evidence type="ECO:0000256" key="15">
    <source>
        <dbReference type="ARBA" id="ARBA00023284"/>
    </source>
</evidence>
<keyword evidence="8 18" id="KW-0201">Cytochrome c-type biogenesis</keyword>
<evidence type="ECO:0000313" key="23">
    <source>
        <dbReference type="Proteomes" id="UP000655994"/>
    </source>
</evidence>
<dbReference type="GO" id="GO:0009055">
    <property type="term" value="F:electron transfer activity"/>
    <property type="evidence" value="ECO:0007669"/>
    <property type="project" value="UniProtKB-UniRule"/>
</dbReference>
<dbReference type="Gene3D" id="3.40.30.10">
    <property type="entry name" value="Glutaredoxin"/>
    <property type="match status" value="1"/>
</dbReference>
<comment type="subcellular location">
    <subcellularLocation>
        <location evidence="1 18">Cell inner membrane</location>
        <topology evidence="1 18">Multi-pass membrane protein</topology>
    </subcellularLocation>
</comment>
<comment type="catalytic activity">
    <reaction evidence="17 18">
        <text>[protein]-dithiol + NADP(+) = [protein]-disulfide + NADPH + H(+)</text>
        <dbReference type="Rhea" id="RHEA:18753"/>
        <dbReference type="Rhea" id="RHEA-COMP:10593"/>
        <dbReference type="Rhea" id="RHEA-COMP:10594"/>
        <dbReference type="ChEBI" id="CHEBI:15378"/>
        <dbReference type="ChEBI" id="CHEBI:29950"/>
        <dbReference type="ChEBI" id="CHEBI:50058"/>
        <dbReference type="ChEBI" id="CHEBI:57783"/>
        <dbReference type="ChEBI" id="CHEBI:58349"/>
        <dbReference type="EC" id="1.8.1.8"/>
    </reaction>
</comment>
<feature type="disulfide bond" description="Redox-active" evidence="18">
    <location>
        <begin position="129"/>
        <end position="135"/>
    </location>
</feature>
<dbReference type="SUPFAM" id="SSF74863">
    <property type="entry name" value="Thiol:disulfide interchange protein DsbD, N-terminal domain (DsbD-alpha)"/>
    <property type="match status" value="1"/>
</dbReference>
<evidence type="ECO:0000256" key="18">
    <source>
        <dbReference type="HAMAP-Rule" id="MF_00399"/>
    </source>
</evidence>
<dbReference type="Pfam" id="PF11412">
    <property type="entry name" value="DsbD_N"/>
    <property type="match status" value="1"/>
</dbReference>
<proteinExistence type="inferred from homology"/>
<evidence type="ECO:0000313" key="21">
    <source>
        <dbReference type="EMBL" id="MBJ7314399.1"/>
    </source>
</evidence>
<comment type="function">
    <text evidence="18">Required to facilitate the formation of correct disulfide bonds in some periplasmic proteins and for the assembly of the periplasmic c-type cytochromes. Acts by transferring electrons from cytoplasmic thioredoxin to the periplasm. This transfer involves a cascade of disulfide bond formation and reduction steps.</text>
</comment>
<feature type="transmembrane region" description="Helical" evidence="18">
    <location>
        <begin position="331"/>
        <end position="352"/>
    </location>
</feature>
<gene>
    <name evidence="18" type="primary">dsbD</name>
    <name evidence="20" type="ORF">JHC10_02010</name>
    <name evidence="21" type="ORF">JHC11_00085</name>
</gene>
<comment type="similarity">
    <text evidence="2 18">Belongs to the thioredoxin family. DsbD subfamily.</text>
</comment>
<organism evidence="21 22">
    <name type="scientific">Idiomarina abyssalis</name>
    <dbReference type="NCBI Taxonomy" id="86102"/>
    <lineage>
        <taxon>Bacteria</taxon>
        <taxon>Pseudomonadati</taxon>
        <taxon>Pseudomonadota</taxon>
        <taxon>Gammaproteobacteria</taxon>
        <taxon>Alteromonadales</taxon>
        <taxon>Idiomarinaceae</taxon>
        <taxon>Idiomarina</taxon>
    </lineage>
</organism>
<sequence precursor="true">MIKRLISCLILFTVALTLVAPVAHGVQSNPFQQQNEFLPVDQAFDFDSEIDGDKITVSWAIAPEYYLYQHRFKVVPSNAVAQAPELPEGESHTDEFFGESVVYRNYVEWSFTLDPSFSADSITILYQGCADAGLCYPPTEKQIKLPTNGDSSDISAPAENAGSSLFGIEDQHLIITLLLFFALGIGLAFTPCVFPMYPILSGVVLGNRERTWKNTLWLSFIYVQGMAITYSLLGLVVASAGMQYQAYFQHPVVLLVLAALFALFALSMLGAYTLQLPISWQSKLQNLSGQQSGGNVVGVFVIGAISGLVASPCTTAPLSGALLFIAQSGDIINGAAILYALSLGMGVPLILFGLSGGKLLPKAGAWMVVVKQFFGWLLLAVSLFLVERLLPTSISMWLWIFYFILAAVSLAVAISQSIRTATKVTAIILLAAMATAGSYWQVNKAQLEQQSHGLFTQVSSINEIQQQVENSDGWVMLDLYADWCVACKEFEQYTFSDTGVQAQFEQFTLIQADVTRNNAQDVEILSRYQVLGLPTILFFDPEGKERAEYRVTGYMNAEDFEQHLEKIVSE</sequence>
<accession>A0A8I1G7C0</accession>
<feature type="domain" description="Thioredoxin" evidence="19">
    <location>
        <begin position="418"/>
        <end position="569"/>
    </location>
</feature>
<dbReference type="GO" id="GO:0005886">
    <property type="term" value="C:plasma membrane"/>
    <property type="evidence" value="ECO:0007669"/>
    <property type="project" value="UniProtKB-SubCell"/>
</dbReference>
<dbReference type="InterPro" id="IPR028250">
    <property type="entry name" value="DsbDN"/>
</dbReference>
<keyword evidence="15 18" id="KW-0676">Redox-active center</keyword>
<dbReference type="InterPro" id="IPR017937">
    <property type="entry name" value="Thioredoxin_CS"/>
</dbReference>
<dbReference type="Pfam" id="PF02683">
    <property type="entry name" value="DsbD_TM"/>
    <property type="match status" value="1"/>
</dbReference>
<dbReference type="PROSITE" id="PS00194">
    <property type="entry name" value="THIOREDOXIN_1"/>
    <property type="match status" value="1"/>
</dbReference>
<evidence type="ECO:0000256" key="2">
    <source>
        <dbReference type="ARBA" id="ARBA00007241"/>
    </source>
</evidence>
<keyword evidence="12 18" id="KW-0520">NAD</keyword>
<evidence type="ECO:0000256" key="17">
    <source>
        <dbReference type="ARBA" id="ARBA00047804"/>
    </source>
</evidence>
<dbReference type="Proteomes" id="UP000621390">
    <property type="component" value="Unassembled WGS sequence"/>
</dbReference>
<keyword evidence="5 18" id="KW-0997">Cell inner membrane</keyword>
<feature type="transmembrane region" description="Helical" evidence="18">
    <location>
        <begin position="396"/>
        <end position="414"/>
    </location>
</feature>
<dbReference type="InterPro" id="IPR013766">
    <property type="entry name" value="Thioredoxin_domain"/>
</dbReference>
<dbReference type="Pfam" id="PF13098">
    <property type="entry name" value="Thioredoxin_2"/>
    <property type="match status" value="1"/>
</dbReference>
<dbReference type="InterPro" id="IPR036249">
    <property type="entry name" value="Thioredoxin-like_sf"/>
</dbReference>
<dbReference type="NCBIfam" id="NF001419">
    <property type="entry name" value="PRK00293.1"/>
    <property type="match status" value="1"/>
</dbReference>
<evidence type="ECO:0000256" key="11">
    <source>
        <dbReference type="ARBA" id="ARBA00023002"/>
    </source>
</evidence>
<dbReference type="HAMAP" id="MF_00399">
    <property type="entry name" value="DbsD"/>
    <property type="match status" value="1"/>
</dbReference>
<dbReference type="CDD" id="cd02953">
    <property type="entry name" value="DsbDgamma"/>
    <property type="match status" value="1"/>
</dbReference>
<evidence type="ECO:0000313" key="22">
    <source>
        <dbReference type="Proteomes" id="UP000621390"/>
    </source>
</evidence>
<dbReference type="EMBL" id="JAEMOP010000002">
    <property type="protein sequence ID" value="MBJ7314399.1"/>
    <property type="molecule type" value="Genomic_DNA"/>
</dbReference>
<feature type="transmembrane region" description="Helical" evidence="18">
    <location>
        <begin position="295"/>
        <end position="325"/>
    </location>
</feature>
<keyword evidence="4 18" id="KW-1003">Cell membrane</keyword>
<dbReference type="PANTHER" id="PTHR32234:SF0">
    <property type="entry name" value="THIOL:DISULFIDE INTERCHANGE PROTEIN DSBD"/>
    <property type="match status" value="1"/>
</dbReference>
<dbReference type="EC" id="1.8.1.8" evidence="18"/>